<dbReference type="Proteomes" id="UP000799324">
    <property type="component" value="Unassembled WGS sequence"/>
</dbReference>
<name>A0A6A6T5J5_9PLEO</name>
<dbReference type="EMBL" id="MU004368">
    <property type="protein sequence ID" value="KAF2654183.1"/>
    <property type="molecule type" value="Genomic_DNA"/>
</dbReference>
<dbReference type="OrthoDB" id="10254945at2759"/>
<accession>A0A6A6T5J5</accession>
<gene>
    <name evidence="1" type="ORF">K491DRAFT_779721</name>
</gene>
<keyword evidence="2" id="KW-1185">Reference proteome</keyword>
<reference evidence="1" key="1">
    <citation type="journal article" date="2020" name="Stud. Mycol.">
        <title>101 Dothideomycetes genomes: a test case for predicting lifestyles and emergence of pathogens.</title>
        <authorList>
            <person name="Haridas S."/>
            <person name="Albert R."/>
            <person name="Binder M."/>
            <person name="Bloem J."/>
            <person name="Labutti K."/>
            <person name="Salamov A."/>
            <person name="Andreopoulos B."/>
            <person name="Baker S."/>
            <person name="Barry K."/>
            <person name="Bills G."/>
            <person name="Bluhm B."/>
            <person name="Cannon C."/>
            <person name="Castanera R."/>
            <person name="Culley D."/>
            <person name="Daum C."/>
            <person name="Ezra D."/>
            <person name="Gonzalez J."/>
            <person name="Henrissat B."/>
            <person name="Kuo A."/>
            <person name="Liang C."/>
            <person name="Lipzen A."/>
            <person name="Lutzoni F."/>
            <person name="Magnuson J."/>
            <person name="Mondo S."/>
            <person name="Nolan M."/>
            <person name="Ohm R."/>
            <person name="Pangilinan J."/>
            <person name="Park H.-J."/>
            <person name="Ramirez L."/>
            <person name="Alfaro M."/>
            <person name="Sun H."/>
            <person name="Tritt A."/>
            <person name="Yoshinaga Y."/>
            <person name="Zwiers L.-H."/>
            <person name="Turgeon B."/>
            <person name="Goodwin S."/>
            <person name="Spatafora J."/>
            <person name="Crous P."/>
            <person name="Grigoriev I."/>
        </authorList>
    </citation>
    <scope>NUCLEOTIDE SEQUENCE</scope>
    <source>
        <strain evidence="1">CBS 122681</strain>
    </source>
</reference>
<proteinExistence type="predicted"/>
<dbReference type="AlphaFoldDB" id="A0A6A6T5J5"/>
<evidence type="ECO:0000313" key="1">
    <source>
        <dbReference type="EMBL" id="KAF2654183.1"/>
    </source>
</evidence>
<sequence>MEGGEVSRKWKVDTFEKVRAWTLGTLNQEGFYNVEPGQMQPTLDNAIHPLFRSENFYGFDETFYNKTRPALQLASLFLQDERMVGWFWRQMISVPTALDDYPNKQYLRPPSTTRPSDDSLRARWNQQLTDLSHVLQIHSYPPDRPVNFPEARNVYWSGTRDYVLRKGNRYGTVEAMMDSDGMGNAQQKSGKAAGFYDADGEWTGGGRINPHCILNKSWNRFFQTLPEEADLKDKEFILTLSAQFILAITLVHEIAHAVHHFPEYKFKNNNGSLREAYCSKEEMEGEGG</sequence>
<organism evidence="1 2">
    <name type="scientific">Lophiostoma macrostomum CBS 122681</name>
    <dbReference type="NCBI Taxonomy" id="1314788"/>
    <lineage>
        <taxon>Eukaryota</taxon>
        <taxon>Fungi</taxon>
        <taxon>Dikarya</taxon>
        <taxon>Ascomycota</taxon>
        <taxon>Pezizomycotina</taxon>
        <taxon>Dothideomycetes</taxon>
        <taxon>Pleosporomycetidae</taxon>
        <taxon>Pleosporales</taxon>
        <taxon>Lophiostomataceae</taxon>
        <taxon>Lophiostoma</taxon>
    </lineage>
</organism>
<protein>
    <submittedName>
        <fullName evidence="1">Uncharacterized protein</fullName>
    </submittedName>
</protein>
<evidence type="ECO:0000313" key="2">
    <source>
        <dbReference type="Proteomes" id="UP000799324"/>
    </source>
</evidence>